<protein>
    <submittedName>
        <fullName evidence="1">Uncharacterized protein</fullName>
    </submittedName>
</protein>
<evidence type="ECO:0000313" key="1">
    <source>
        <dbReference type="EMBL" id="JAD45195.1"/>
    </source>
</evidence>
<proteinExistence type="predicted"/>
<sequence length="33" mass="3823">MHVSQDLMCNSLFSSSVVSQIFKYNIFVMPLKK</sequence>
<reference evidence="1" key="1">
    <citation type="submission" date="2014-09" db="EMBL/GenBank/DDBJ databases">
        <authorList>
            <person name="Magalhaes I.L.F."/>
            <person name="Oliveira U."/>
            <person name="Santos F.R."/>
            <person name="Vidigal T.H.D.A."/>
            <person name="Brescovit A.D."/>
            <person name="Santos A.J."/>
        </authorList>
    </citation>
    <scope>NUCLEOTIDE SEQUENCE</scope>
    <source>
        <tissue evidence="1">Shoot tissue taken approximately 20 cm above the soil surface</tissue>
    </source>
</reference>
<accession>A0A0A9A883</accession>
<organism evidence="1">
    <name type="scientific">Arundo donax</name>
    <name type="common">Giant reed</name>
    <name type="synonym">Donax arundinaceus</name>
    <dbReference type="NCBI Taxonomy" id="35708"/>
    <lineage>
        <taxon>Eukaryota</taxon>
        <taxon>Viridiplantae</taxon>
        <taxon>Streptophyta</taxon>
        <taxon>Embryophyta</taxon>
        <taxon>Tracheophyta</taxon>
        <taxon>Spermatophyta</taxon>
        <taxon>Magnoliopsida</taxon>
        <taxon>Liliopsida</taxon>
        <taxon>Poales</taxon>
        <taxon>Poaceae</taxon>
        <taxon>PACMAD clade</taxon>
        <taxon>Arundinoideae</taxon>
        <taxon>Arundineae</taxon>
        <taxon>Arundo</taxon>
    </lineage>
</organism>
<reference evidence="1" key="2">
    <citation type="journal article" date="2015" name="Data Brief">
        <title>Shoot transcriptome of the giant reed, Arundo donax.</title>
        <authorList>
            <person name="Barrero R.A."/>
            <person name="Guerrero F.D."/>
            <person name="Moolhuijzen P."/>
            <person name="Goolsby J.A."/>
            <person name="Tidwell J."/>
            <person name="Bellgard S.E."/>
            <person name="Bellgard M.I."/>
        </authorList>
    </citation>
    <scope>NUCLEOTIDE SEQUENCE</scope>
    <source>
        <tissue evidence="1">Shoot tissue taken approximately 20 cm above the soil surface</tissue>
    </source>
</reference>
<dbReference type="AlphaFoldDB" id="A0A0A9A883"/>
<dbReference type="EMBL" id="GBRH01252700">
    <property type="protein sequence ID" value="JAD45195.1"/>
    <property type="molecule type" value="Transcribed_RNA"/>
</dbReference>
<name>A0A0A9A883_ARUDO</name>